<dbReference type="NCBIfam" id="NF007015">
    <property type="entry name" value="PRK09480.1"/>
    <property type="match status" value="1"/>
</dbReference>
<dbReference type="EMBL" id="MFSV01000076">
    <property type="protein sequence ID" value="OGI58493.1"/>
    <property type="molecule type" value="Genomic_DNA"/>
</dbReference>
<evidence type="ECO:0000313" key="5">
    <source>
        <dbReference type="EMBL" id="OGI58493.1"/>
    </source>
</evidence>
<evidence type="ECO:0000256" key="3">
    <source>
        <dbReference type="PROSITE-ProRule" id="PRU00335"/>
    </source>
</evidence>
<dbReference type="PANTHER" id="PTHR30055">
    <property type="entry name" value="HTH-TYPE TRANSCRIPTIONAL REGULATOR RUTR"/>
    <property type="match status" value="1"/>
</dbReference>
<organism evidence="5 6">
    <name type="scientific">Candidatus Muproteobacteria bacterium RBG_19FT_COMBO_61_10</name>
    <dbReference type="NCBI Taxonomy" id="1817761"/>
    <lineage>
        <taxon>Bacteria</taxon>
        <taxon>Pseudomonadati</taxon>
        <taxon>Pseudomonadota</taxon>
        <taxon>Candidatus Muproteobacteria</taxon>
    </lineage>
</organism>
<sequence>MAKARSSGRRQEILETLARMLEEQQGEHITTAGLAKAVGVSEAALYRHFPSKAKMFEALIEFIEETVFTRITRIIEEEPEVAARLQQIIFLILGFADKNPGMARLMQGDVLVGETARLRARIAQLFERIETQLRQVLRDSELRNALRQP</sequence>
<accession>A0A1F6UMA0</accession>
<dbReference type="GO" id="GO:0000976">
    <property type="term" value="F:transcription cis-regulatory region binding"/>
    <property type="evidence" value="ECO:0007669"/>
    <property type="project" value="TreeGrafter"/>
</dbReference>
<dbReference type="Gene3D" id="1.10.357.10">
    <property type="entry name" value="Tetracycline Repressor, domain 2"/>
    <property type="match status" value="1"/>
</dbReference>
<evidence type="ECO:0000256" key="2">
    <source>
        <dbReference type="ARBA" id="ARBA00023125"/>
    </source>
</evidence>
<evidence type="ECO:0000259" key="4">
    <source>
        <dbReference type="PROSITE" id="PS50977"/>
    </source>
</evidence>
<dbReference type="PROSITE" id="PS50977">
    <property type="entry name" value="HTH_TETR_2"/>
    <property type="match status" value="1"/>
</dbReference>
<reference evidence="5 6" key="1">
    <citation type="journal article" date="2016" name="Nat. Commun.">
        <title>Thousands of microbial genomes shed light on interconnected biogeochemical processes in an aquifer system.</title>
        <authorList>
            <person name="Anantharaman K."/>
            <person name="Brown C.T."/>
            <person name="Hug L.A."/>
            <person name="Sharon I."/>
            <person name="Castelle C.J."/>
            <person name="Probst A.J."/>
            <person name="Thomas B.C."/>
            <person name="Singh A."/>
            <person name="Wilkins M.J."/>
            <person name="Karaoz U."/>
            <person name="Brodie E.L."/>
            <person name="Williams K.H."/>
            <person name="Hubbard S.S."/>
            <person name="Banfield J.F."/>
        </authorList>
    </citation>
    <scope>NUCLEOTIDE SEQUENCE [LARGE SCALE GENOMIC DNA]</scope>
</reference>
<evidence type="ECO:0000256" key="1">
    <source>
        <dbReference type="ARBA" id="ARBA00023054"/>
    </source>
</evidence>
<dbReference type="InterPro" id="IPR009057">
    <property type="entry name" value="Homeodomain-like_sf"/>
</dbReference>
<gene>
    <name evidence="5" type="ORF">A2V58_07680</name>
</gene>
<keyword evidence="1" id="KW-0175">Coiled coil</keyword>
<dbReference type="GO" id="GO:0003700">
    <property type="term" value="F:DNA-binding transcription factor activity"/>
    <property type="evidence" value="ECO:0007669"/>
    <property type="project" value="TreeGrafter"/>
</dbReference>
<dbReference type="AlphaFoldDB" id="A0A1F6UMA0"/>
<dbReference type="InterPro" id="IPR050109">
    <property type="entry name" value="HTH-type_TetR-like_transc_reg"/>
</dbReference>
<dbReference type="Pfam" id="PF00440">
    <property type="entry name" value="TetR_N"/>
    <property type="match status" value="1"/>
</dbReference>
<name>A0A1F6UMA0_9PROT</name>
<dbReference type="InterPro" id="IPR001647">
    <property type="entry name" value="HTH_TetR"/>
</dbReference>
<keyword evidence="2 3" id="KW-0238">DNA-binding</keyword>
<dbReference type="Proteomes" id="UP000177950">
    <property type="component" value="Unassembled WGS sequence"/>
</dbReference>
<protein>
    <submittedName>
        <fullName evidence="5">Nucleoid occlusion factor SlmA</fullName>
    </submittedName>
</protein>
<dbReference type="InterPro" id="IPR054580">
    <property type="entry name" value="SlmA-like_C"/>
</dbReference>
<feature type="non-terminal residue" evidence="5">
    <location>
        <position position="149"/>
    </location>
</feature>
<comment type="caution">
    <text evidence="5">The sequence shown here is derived from an EMBL/GenBank/DDBJ whole genome shotgun (WGS) entry which is preliminary data.</text>
</comment>
<dbReference type="SUPFAM" id="SSF46689">
    <property type="entry name" value="Homeodomain-like"/>
    <property type="match status" value="1"/>
</dbReference>
<feature type="DNA-binding region" description="H-T-H motif" evidence="3">
    <location>
        <begin position="30"/>
        <end position="49"/>
    </location>
</feature>
<feature type="domain" description="HTH tetR-type" evidence="4">
    <location>
        <begin position="7"/>
        <end position="67"/>
    </location>
</feature>
<proteinExistence type="predicted"/>
<evidence type="ECO:0000313" key="6">
    <source>
        <dbReference type="Proteomes" id="UP000177950"/>
    </source>
</evidence>
<dbReference type="Pfam" id="PF22276">
    <property type="entry name" value="SlmA-like_C"/>
    <property type="match status" value="1"/>
</dbReference>
<dbReference type="PANTHER" id="PTHR30055:SF183">
    <property type="entry name" value="NUCLEOID OCCLUSION FACTOR SLMA"/>
    <property type="match status" value="1"/>
</dbReference>